<dbReference type="OrthoDB" id="20835at2759"/>
<evidence type="ECO:0000313" key="3">
    <source>
        <dbReference type="Proteomes" id="UP000236319"/>
    </source>
</evidence>
<evidence type="ECO:0000256" key="1">
    <source>
        <dbReference type="SAM" id="MobiDB-lite"/>
    </source>
</evidence>
<proteinExistence type="predicted"/>
<organism evidence="2 3">
    <name type="scientific">Babesia ovata</name>
    <dbReference type="NCBI Taxonomy" id="189622"/>
    <lineage>
        <taxon>Eukaryota</taxon>
        <taxon>Sar</taxon>
        <taxon>Alveolata</taxon>
        <taxon>Apicomplexa</taxon>
        <taxon>Aconoidasida</taxon>
        <taxon>Piroplasmida</taxon>
        <taxon>Babesiidae</taxon>
        <taxon>Babesia</taxon>
    </lineage>
</organism>
<dbReference type="AlphaFoldDB" id="A0A2H6K9U0"/>
<dbReference type="GeneID" id="39873542"/>
<dbReference type="VEuPathDB" id="PiroplasmaDB:BOVATA_012650"/>
<comment type="caution">
    <text evidence="2">The sequence shown here is derived from an EMBL/GenBank/DDBJ whole genome shotgun (WGS) entry which is preliminary data.</text>
</comment>
<dbReference type="PANTHER" id="PTHR34066">
    <property type="entry name" value="GROWTH FACTOR 2"/>
    <property type="match status" value="1"/>
</dbReference>
<dbReference type="Proteomes" id="UP000236319">
    <property type="component" value="Unassembled WGS sequence"/>
</dbReference>
<dbReference type="InterPro" id="IPR013885">
    <property type="entry name" value="DUF1764_euk"/>
</dbReference>
<keyword evidence="3" id="KW-1185">Reference proteome</keyword>
<dbReference type="EMBL" id="BDSA01000001">
    <property type="protein sequence ID" value="GBE59772.1"/>
    <property type="molecule type" value="Genomic_DNA"/>
</dbReference>
<reference evidence="2 3" key="1">
    <citation type="journal article" date="2017" name="BMC Genomics">
        <title>Whole-genome assembly of Babesia ovata and comparative genomics between closely related pathogens.</title>
        <authorList>
            <person name="Yamagishi J."/>
            <person name="Asada M."/>
            <person name="Hakimi H."/>
            <person name="Tanaka T.Q."/>
            <person name="Sugimoto C."/>
            <person name="Kawazu S."/>
        </authorList>
    </citation>
    <scope>NUCLEOTIDE SEQUENCE [LARGE SCALE GENOMIC DNA]</scope>
    <source>
        <strain evidence="2 3">Miyake</strain>
    </source>
</reference>
<name>A0A2H6K9U0_9APIC</name>
<dbReference type="RefSeq" id="XP_028866015.1">
    <property type="nucleotide sequence ID" value="XM_029010182.1"/>
</dbReference>
<protein>
    <submittedName>
        <fullName evidence="2">Uncharacterized protein</fullName>
    </submittedName>
</protein>
<accession>A0A2H6K9U0</accession>
<dbReference type="Pfam" id="PF08576">
    <property type="entry name" value="DUF1764"/>
    <property type="match status" value="1"/>
</dbReference>
<dbReference type="PANTHER" id="PTHR34066:SF1">
    <property type="entry name" value="DUF1764 FAMILY PROTEIN"/>
    <property type="match status" value="1"/>
</dbReference>
<sequence>MAKKRAADASSTSKKVAKSNSKLSGEYKNEKKKLNDMFKSLKGQPTTAVPARTTTKAPKSDAKKTSSSSSRSRKDEVYAQVPVSGTARRRTEDNLPVYTIEELNIGKGGDTDLCPFDCTCYTGCSVLRIANVQHFLGSPFDASAEVSFTISQLKHPIRNVLRTLVNWLHVCSPFAEGLQAHGHQ</sequence>
<feature type="region of interest" description="Disordered" evidence="1">
    <location>
        <begin position="1"/>
        <end position="85"/>
    </location>
</feature>
<feature type="compositionally biased region" description="Basic and acidic residues" evidence="1">
    <location>
        <begin position="25"/>
        <end position="36"/>
    </location>
</feature>
<feature type="compositionally biased region" description="Polar residues" evidence="1">
    <location>
        <begin position="9"/>
        <end position="23"/>
    </location>
</feature>
<gene>
    <name evidence="2" type="ORF">BOVATA_012650</name>
</gene>
<evidence type="ECO:0000313" key="2">
    <source>
        <dbReference type="EMBL" id="GBE59772.1"/>
    </source>
</evidence>